<protein>
    <submittedName>
        <fullName evidence="2">Uncharacterized protein</fullName>
    </submittedName>
</protein>
<dbReference type="Proteomes" id="UP000434172">
    <property type="component" value="Unassembled WGS sequence"/>
</dbReference>
<proteinExistence type="predicted"/>
<evidence type="ECO:0000313" key="3">
    <source>
        <dbReference type="Proteomes" id="UP000434172"/>
    </source>
</evidence>
<feature type="signal peptide" evidence="1">
    <location>
        <begin position="1"/>
        <end position="17"/>
    </location>
</feature>
<evidence type="ECO:0000256" key="1">
    <source>
        <dbReference type="SAM" id="SignalP"/>
    </source>
</evidence>
<evidence type="ECO:0000313" key="2">
    <source>
        <dbReference type="EMBL" id="KAF0323878.1"/>
    </source>
</evidence>
<keyword evidence="3" id="KW-1185">Reference proteome</keyword>
<sequence length="108" mass="12026">MLFTAIICFCIQLASLATKPSELAMCLLQRNTLDTVLGCTDWKKNWHEGKYVYWPVTKYSVSDGMDLMPVSSGGVYDDAEIDNFDVEDDGMLKVTPRGLLIAAAEMTH</sequence>
<dbReference type="AlphaFoldDB" id="A0A8H3W9L4"/>
<comment type="caution">
    <text evidence="2">The sequence shown here is derived from an EMBL/GenBank/DDBJ whole genome shotgun (WGS) entry which is preliminary data.</text>
</comment>
<accession>A0A8H3W9L4</accession>
<reference evidence="2 3" key="1">
    <citation type="submission" date="2019-12" db="EMBL/GenBank/DDBJ databases">
        <title>A genome sequence resource for the geographically widespread anthracnose pathogen Colletotrichum asianum.</title>
        <authorList>
            <person name="Meng Y."/>
        </authorList>
    </citation>
    <scope>NUCLEOTIDE SEQUENCE [LARGE SCALE GENOMIC DNA]</scope>
    <source>
        <strain evidence="2 3">ICMP 18580</strain>
    </source>
</reference>
<keyword evidence="1" id="KW-0732">Signal</keyword>
<organism evidence="2 3">
    <name type="scientific">Colletotrichum asianum</name>
    <dbReference type="NCBI Taxonomy" id="702518"/>
    <lineage>
        <taxon>Eukaryota</taxon>
        <taxon>Fungi</taxon>
        <taxon>Dikarya</taxon>
        <taxon>Ascomycota</taxon>
        <taxon>Pezizomycotina</taxon>
        <taxon>Sordariomycetes</taxon>
        <taxon>Hypocreomycetidae</taxon>
        <taxon>Glomerellales</taxon>
        <taxon>Glomerellaceae</taxon>
        <taxon>Colletotrichum</taxon>
        <taxon>Colletotrichum gloeosporioides species complex</taxon>
    </lineage>
</organism>
<name>A0A8H3W9L4_9PEZI</name>
<dbReference type="OrthoDB" id="10650321at2759"/>
<dbReference type="EMBL" id="WOWK01000048">
    <property type="protein sequence ID" value="KAF0323878.1"/>
    <property type="molecule type" value="Genomic_DNA"/>
</dbReference>
<gene>
    <name evidence="2" type="ORF">GQ607_008850</name>
</gene>
<feature type="chain" id="PRO_5034201734" evidence="1">
    <location>
        <begin position="18"/>
        <end position="108"/>
    </location>
</feature>